<evidence type="ECO:0000259" key="1">
    <source>
        <dbReference type="Pfam" id="PF06985"/>
    </source>
</evidence>
<accession>A0AA40CL18</accession>
<dbReference type="Pfam" id="PF06985">
    <property type="entry name" value="HET"/>
    <property type="match status" value="1"/>
</dbReference>
<dbReference type="InterPro" id="IPR010730">
    <property type="entry name" value="HET"/>
</dbReference>
<gene>
    <name evidence="2" type="ORF">B0T16DRAFT_419745</name>
</gene>
<dbReference type="EMBL" id="JAULSV010000006">
    <property type="protein sequence ID" value="KAK0641378.1"/>
    <property type="molecule type" value="Genomic_DNA"/>
</dbReference>
<proteinExistence type="predicted"/>
<organism evidence="2 3">
    <name type="scientific">Cercophora newfieldiana</name>
    <dbReference type="NCBI Taxonomy" id="92897"/>
    <lineage>
        <taxon>Eukaryota</taxon>
        <taxon>Fungi</taxon>
        <taxon>Dikarya</taxon>
        <taxon>Ascomycota</taxon>
        <taxon>Pezizomycotina</taxon>
        <taxon>Sordariomycetes</taxon>
        <taxon>Sordariomycetidae</taxon>
        <taxon>Sordariales</taxon>
        <taxon>Lasiosphaeriaceae</taxon>
        <taxon>Cercophora</taxon>
    </lineage>
</organism>
<sequence>MPSRNQLINSFMATASTMARNYIGGHCKLCFGLNWYAKEAHAYPIAPCAELFRSATDGCETCQVLEKVVQELCPVGNPAETLVSFQLWGTSIDYKSTAYPELIVSPPGRAEVRLELYQDNDSRWPWFETRRHLPEDTASEESHRWATAQLQQCLEKHSQCNAGLDVDHPVLPSRVLDLGSHPNAGDSIKVLETRGLRGRYIALSHCWGDPKLLSTKLTAHTQETYKNKISLDALPKTFREAVEFTRKINIRYLWIDSLCIIQSDPENDSSEDKELSLRDWLQESGRMCEVYMNSHLTLAALSSTACTGGLFFQPKTLEMKGRAAGRHYHIFARENIQHHPKRFPLMKRGWVHQEYLLSPRTLLFGEGELVWRCVERSSCQCGEHRIGFGQTEFDKLPRTVVGENLPSKWQLMQRWYRIVENYSLASLSVPSDELVALDGIAQYMRPLRDCDYLAGLWSDSLAFDLVWIVTLSPTAKPGTTTQQIEASTPDQQTFPTWTWASVTSPVHWSHLILSRYEPLEDSDIFVSQLPGSSAYALRLRGVLVPSLLVGDVAGVKPYVADDEWTASYYPDQVGDSDLTGQSDIYCLRVLKNGIYSLSLVLRCKDKRNELYERVGLLRGDSKRLTEENGGTPGIRGRYRDPWNHSIEGYTPRWDFLAGWEAPPVTITLV</sequence>
<feature type="domain" description="Heterokaryon incompatibility" evidence="1">
    <location>
        <begin position="200"/>
        <end position="354"/>
    </location>
</feature>
<name>A0AA40CL18_9PEZI</name>
<reference evidence="2" key="1">
    <citation type="submission" date="2023-06" db="EMBL/GenBank/DDBJ databases">
        <title>Genome-scale phylogeny and comparative genomics of the fungal order Sordariales.</title>
        <authorList>
            <consortium name="Lawrence Berkeley National Laboratory"/>
            <person name="Hensen N."/>
            <person name="Bonometti L."/>
            <person name="Westerberg I."/>
            <person name="Brannstrom I.O."/>
            <person name="Guillou S."/>
            <person name="Cros-Aarteil S."/>
            <person name="Calhoun S."/>
            <person name="Haridas S."/>
            <person name="Kuo A."/>
            <person name="Mondo S."/>
            <person name="Pangilinan J."/>
            <person name="Riley R."/>
            <person name="Labutti K."/>
            <person name="Andreopoulos B."/>
            <person name="Lipzen A."/>
            <person name="Chen C."/>
            <person name="Yanf M."/>
            <person name="Daum C."/>
            <person name="Ng V."/>
            <person name="Clum A."/>
            <person name="Steindorff A."/>
            <person name="Ohm R."/>
            <person name="Martin F."/>
            <person name="Silar P."/>
            <person name="Natvig D."/>
            <person name="Lalanne C."/>
            <person name="Gautier V."/>
            <person name="Ament-Velasquez S.L."/>
            <person name="Kruys A."/>
            <person name="Hutchinson M.I."/>
            <person name="Powell A.J."/>
            <person name="Barry K."/>
            <person name="Miller A.N."/>
            <person name="Grigoriev I.V."/>
            <person name="Debuchy R."/>
            <person name="Gladieux P."/>
            <person name="Thoren M.H."/>
            <person name="Johannesson H."/>
        </authorList>
    </citation>
    <scope>NUCLEOTIDE SEQUENCE</scope>
    <source>
        <strain evidence="2">SMH2532-1</strain>
    </source>
</reference>
<evidence type="ECO:0000313" key="2">
    <source>
        <dbReference type="EMBL" id="KAK0641378.1"/>
    </source>
</evidence>
<comment type="caution">
    <text evidence="2">The sequence shown here is derived from an EMBL/GenBank/DDBJ whole genome shotgun (WGS) entry which is preliminary data.</text>
</comment>
<dbReference type="AlphaFoldDB" id="A0AA40CL18"/>
<dbReference type="PANTHER" id="PTHR33112:SF16">
    <property type="entry name" value="HETEROKARYON INCOMPATIBILITY DOMAIN-CONTAINING PROTEIN"/>
    <property type="match status" value="1"/>
</dbReference>
<dbReference type="Proteomes" id="UP001174936">
    <property type="component" value="Unassembled WGS sequence"/>
</dbReference>
<keyword evidence="3" id="KW-1185">Reference proteome</keyword>
<evidence type="ECO:0000313" key="3">
    <source>
        <dbReference type="Proteomes" id="UP001174936"/>
    </source>
</evidence>
<protein>
    <submittedName>
        <fullName evidence="2">Heterokaryon incompatibility protein-domain-containing protein</fullName>
    </submittedName>
</protein>
<dbReference type="PANTHER" id="PTHR33112">
    <property type="entry name" value="DOMAIN PROTEIN, PUTATIVE-RELATED"/>
    <property type="match status" value="1"/>
</dbReference>